<dbReference type="InterPro" id="IPR036683">
    <property type="entry name" value="CO_DH_flav_C_dom_sf"/>
</dbReference>
<evidence type="ECO:0000256" key="1">
    <source>
        <dbReference type="ARBA" id="ARBA00022630"/>
    </source>
</evidence>
<evidence type="ECO:0000313" key="5">
    <source>
        <dbReference type="EMBL" id="SVA50579.1"/>
    </source>
</evidence>
<dbReference type="InterPro" id="IPR051312">
    <property type="entry name" value="Diverse_Substr_Oxidored"/>
</dbReference>
<dbReference type="AlphaFoldDB" id="A0A381WDH8"/>
<dbReference type="Gene3D" id="3.30.390.50">
    <property type="entry name" value="CO dehydrogenase flavoprotein, C-terminal domain"/>
    <property type="match status" value="1"/>
</dbReference>
<dbReference type="InterPro" id="IPR036318">
    <property type="entry name" value="FAD-bd_PCMH-like_sf"/>
</dbReference>
<dbReference type="SMART" id="SM01092">
    <property type="entry name" value="CO_deh_flav_C"/>
    <property type="match status" value="1"/>
</dbReference>
<dbReference type="PROSITE" id="PS51387">
    <property type="entry name" value="FAD_PCMH"/>
    <property type="match status" value="1"/>
</dbReference>
<dbReference type="PANTHER" id="PTHR42659:SF2">
    <property type="entry name" value="XANTHINE DEHYDROGENASE SUBUNIT C-RELATED"/>
    <property type="match status" value="1"/>
</dbReference>
<protein>
    <recommendedName>
        <fullName evidence="4">FAD-binding PCMH-type domain-containing protein</fullName>
    </recommendedName>
</protein>
<dbReference type="SUPFAM" id="SSF56176">
    <property type="entry name" value="FAD-binding/transporter-associated domain-like"/>
    <property type="match status" value="1"/>
</dbReference>
<feature type="domain" description="FAD-binding PCMH-type" evidence="4">
    <location>
        <begin position="1"/>
        <end position="78"/>
    </location>
</feature>
<keyword evidence="1" id="KW-0285">Flavoprotein</keyword>
<dbReference type="InterPro" id="IPR002346">
    <property type="entry name" value="Mopterin_DH_FAD-bd"/>
</dbReference>
<sequence>HIAHLPIRNRGTIGGSISNADPAAEYPAALLTLDGEMLVRSKQVKRRIKASNFFKGIMDTAIEPNELLVEIIVPKVPPGTGFAFVEISRRHGDYALAGIAAQMTLSGKTVTNLRLAACGVGPCPIRLNDAEKQIFDDGLTEKSIQLAARAAALEIDPETDLHATADYRRRLTAVLTQQALLKAKERAQENS</sequence>
<dbReference type="PANTHER" id="PTHR42659">
    <property type="entry name" value="XANTHINE DEHYDROGENASE SUBUNIT C-RELATED"/>
    <property type="match status" value="1"/>
</dbReference>
<evidence type="ECO:0000259" key="4">
    <source>
        <dbReference type="PROSITE" id="PS51387"/>
    </source>
</evidence>
<organism evidence="5">
    <name type="scientific">marine metagenome</name>
    <dbReference type="NCBI Taxonomy" id="408172"/>
    <lineage>
        <taxon>unclassified sequences</taxon>
        <taxon>metagenomes</taxon>
        <taxon>ecological metagenomes</taxon>
    </lineage>
</organism>
<keyword evidence="3" id="KW-0560">Oxidoreductase</keyword>
<keyword evidence="2" id="KW-0274">FAD</keyword>
<dbReference type="EMBL" id="UINC01011461">
    <property type="protein sequence ID" value="SVA50579.1"/>
    <property type="molecule type" value="Genomic_DNA"/>
</dbReference>
<name>A0A381WDH8_9ZZZZ</name>
<dbReference type="GO" id="GO:0071949">
    <property type="term" value="F:FAD binding"/>
    <property type="evidence" value="ECO:0007669"/>
    <property type="project" value="InterPro"/>
</dbReference>
<dbReference type="GO" id="GO:0016491">
    <property type="term" value="F:oxidoreductase activity"/>
    <property type="evidence" value="ECO:0007669"/>
    <property type="project" value="UniProtKB-KW"/>
</dbReference>
<dbReference type="InterPro" id="IPR016166">
    <property type="entry name" value="FAD-bd_PCMH"/>
</dbReference>
<dbReference type="Pfam" id="PF00941">
    <property type="entry name" value="FAD_binding_5"/>
    <property type="match status" value="1"/>
</dbReference>
<dbReference type="Gene3D" id="3.30.465.10">
    <property type="match status" value="1"/>
</dbReference>
<reference evidence="5" key="1">
    <citation type="submission" date="2018-05" db="EMBL/GenBank/DDBJ databases">
        <authorList>
            <person name="Lanie J.A."/>
            <person name="Ng W.-L."/>
            <person name="Kazmierczak K.M."/>
            <person name="Andrzejewski T.M."/>
            <person name="Davidsen T.M."/>
            <person name="Wayne K.J."/>
            <person name="Tettelin H."/>
            <person name="Glass J.I."/>
            <person name="Rusch D."/>
            <person name="Podicherti R."/>
            <person name="Tsui H.-C.T."/>
            <person name="Winkler M.E."/>
        </authorList>
    </citation>
    <scope>NUCLEOTIDE SEQUENCE</scope>
</reference>
<feature type="non-terminal residue" evidence="5">
    <location>
        <position position="1"/>
    </location>
</feature>
<proteinExistence type="predicted"/>
<gene>
    <name evidence="5" type="ORF">METZ01_LOCUS103433</name>
</gene>
<dbReference type="Pfam" id="PF03450">
    <property type="entry name" value="CO_deh_flav_C"/>
    <property type="match status" value="1"/>
</dbReference>
<evidence type="ECO:0000256" key="3">
    <source>
        <dbReference type="ARBA" id="ARBA00023002"/>
    </source>
</evidence>
<dbReference type="InterPro" id="IPR016169">
    <property type="entry name" value="FAD-bd_PCMH_sub2"/>
</dbReference>
<evidence type="ECO:0000256" key="2">
    <source>
        <dbReference type="ARBA" id="ARBA00022827"/>
    </source>
</evidence>
<accession>A0A381WDH8</accession>
<dbReference type="InterPro" id="IPR005107">
    <property type="entry name" value="CO_DH_flav_C"/>
</dbReference>
<dbReference type="SUPFAM" id="SSF55447">
    <property type="entry name" value="CO dehydrogenase flavoprotein C-terminal domain-like"/>
    <property type="match status" value="1"/>
</dbReference>